<proteinExistence type="predicted"/>
<keyword evidence="2" id="KW-1133">Transmembrane helix</keyword>
<feature type="domain" description="LCCL" evidence="3">
    <location>
        <begin position="201"/>
        <end position="302"/>
    </location>
</feature>
<dbReference type="PANTHER" id="PTHR31331:SF1">
    <property type="entry name" value="CYSTEINE RICH SECRETORY PROTEIN LCCL DOMAIN CONTAINING 2"/>
    <property type="match status" value="1"/>
</dbReference>
<feature type="transmembrane region" description="Helical" evidence="2">
    <location>
        <begin position="434"/>
        <end position="451"/>
    </location>
</feature>
<evidence type="ECO:0000313" key="5">
    <source>
        <dbReference type="Proteomes" id="UP000001997"/>
    </source>
</evidence>
<organism evidence="4 5">
    <name type="scientific">Meyerozyma guilliermondii (strain ATCC 6260 / CBS 566 / DSM 6381 / JCM 1539 / NBRC 10279 / NRRL Y-324)</name>
    <name type="common">Yeast</name>
    <name type="synonym">Candida guilliermondii</name>
    <dbReference type="NCBI Taxonomy" id="294746"/>
    <lineage>
        <taxon>Eukaryota</taxon>
        <taxon>Fungi</taxon>
        <taxon>Dikarya</taxon>
        <taxon>Ascomycota</taxon>
        <taxon>Saccharomycotina</taxon>
        <taxon>Pichiomycetes</taxon>
        <taxon>Debaryomycetaceae</taxon>
        <taxon>Meyerozyma</taxon>
    </lineage>
</organism>
<dbReference type="GeneID" id="5126521"/>
<sequence>MVAYNTSAREYIPLQNLDMEEGITENRDTGTLGVENDTVTRITGGGDSNAVRCGDNEDHDNDSTGQETPDFNDFDALEPYFDTSPLGKLRKFFYFAWNGPRDPRDDPPPKIQPLIWFEKLPNRLSQSISKKLRVSLVVVYLTLWFMTIYSIVIPYYSHPTSLTTDTSVKVIALSCQSSSQFWKGKNGACGLNGEQCPSFLTEEDVIFRCPALCDRGSWTYSLIPIGDQRIKHRGYFVGGGKSNEQKYSPDQISNPYRADSYPCGAGVHAGIISPFSGGCARISYSSGGQPYFKSTKGSYGVSDSIEFVSYFPSSFFFKKLHLSGGPSASGTFNQCYDPRLLVLVLNIILGLPIVYLVGGIVSFWVTNIVGFWTIILATDPPYTVDASDPETFASLLSIGLERFLPSCFVLYVLWSCSTKRALKRTEDSSPLWEVILWYPLFWLGVINNMTFDRLPVDRLTLSDLREQSGALLAVSAIITTILICAVIQAYKIWLSGRFRKYLAIYGSFVMGLILLSSIPNLTLRIHHYILAMLLLPGCATRGRTAIAFQGILLGLFLSGSARWGFAAIAETVSSLRRDDPSGDIKPPTFVGFNSETGILTWKNATDLSAKYNGISLLVNDIERYVGEWSTSVNLTKIITSNRELSSGIELALASSKKKAIPLYLRMGLVSLEKNHYGDYTNAAVLQWPSGDLKLPVPGLT</sequence>
<dbReference type="Pfam" id="PF03815">
    <property type="entry name" value="LCCL"/>
    <property type="match status" value="1"/>
</dbReference>
<dbReference type="Proteomes" id="UP000001997">
    <property type="component" value="Unassembled WGS sequence"/>
</dbReference>
<dbReference type="OrthoDB" id="441660at2759"/>
<name>A5DI16_PICGU</name>
<dbReference type="InParanoid" id="A5DI16"/>
<feature type="transmembrane region" description="Helical" evidence="2">
    <location>
        <begin position="502"/>
        <end position="526"/>
    </location>
</feature>
<keyword evidence="5" id="KW-1185">Reference proteome</keyword>
<dbReference type="InterPro" id="IPR004043">
    <property type="entry name" value="LCCL"/>
</dbReference>
<feature type="region of interest" description="Disordered" evidence="1">
    <location>
        <begin position="43"/>
        <end position="69"/>
    </location>
</feature>
<dbReference type="VEuPathDB" id="FungiDB:PGUG_02917"/>
<dbReference type="PANTHER" id="PTHR31331">
    <property type="entry name" value="LCCL DOMAIN PROTEIN (AFU_ORTHOLOGUE AFUA_5G08630)"/>
    <property type="match status" value="1"/>
</dbReference>
<evidence type="ECO:0000259" key="3">
    <source>
        <dbReference type="Pfam" id="PF03815"/>
    </source>
</evidence>
<protein>
    <recommendedName>
        <fullName evidence="3">LCCL domain-containing protein</fullName>
    </recommendedName>
</protein>
<feature type="transmembrane region" description="Helical" evidence="2">
    <location>
        <begin position="340"/>
        <end position="372"/>
    </location>
</feature>
<dbReference type="STRING" id="294746.A5DI16"/>
<evidence type="ECO:0000256" key="2">
    <source>
        <dbReference type="SAM" id="Phobius"/>
    </source>
</evidence>
<dbReference type="HOGENOM" id="CLU_011125_2_0_1"/>
<feature type="transmembrane region" description="Helical" evidence="2">
    <location>
        <begin position="392"/>
        <end position="414"/>
    </location>
</feature>
<dbReference type="Gene3D" id="2.170.130.20">
    <property type="entry name" value="LCCL-like domain"/>
    <property type="match status" value="1"/>
</dbReference>
<dbReference type="eggNOG" id="ENOG502QUEX">
    <property type="taxonomic scope" value="Eukaryota"/>
</dbReference>
<evidence type="ECO:0000313" key="4">
    <source>
        <dbReference type="EMBL" id="EDK38819.2"/>
    </source>
</evidence>
<dbReference type="SUPFAM" id="SSF69848">
    <property type="entry name" value="LCCL domain"/>
    <property type="match status" value="1"/>
</dbReference>
<dbReference type="RefSeq" id="XP_001485188.2">
    <property type="nucleotide sequence ID" value="XM_001485138.1"/>
</dbReference>
<dbReference type="InterPro" id="IPR051957">
    <property type="entry name" value="CRISP-LCCL_domain"/>
</dbReference>
<keyword evidence="2" id="KW-0812">Transmembrane</keyword>
<feature type="transmembrane region" description="Helical" evidence="2">
    <location>
        <begin position="471"/>
        <end position="490"/>
    </location>
</feature>
<accession>A5DI16</accession>
<reference evidence="4 5" key="1">
    <citation type="journal article" date="2009" name="Nature">
        <title>Evolution of pathogenicity and sexual reproduction in eight Candida genomes.</title>
        <authorList>
            <person name="Butler G."/>
            <person name="Rasmussen M.D."/>
            <person name="Lin M.F."/>
            <person name="Santos M.A."/>
            <person name="Sakthikumar S."/>
            <person name="Munro C.A."/>
            <person name="Rheinbay E."/>
            <person name="Grabherr M."/>
            <person name="Forche A."/>
            <person name="Reedy J.L."/>
            <person name="Agrafioti I."/>
            <person name="Arnaud M.B."/>
            <person name="Bates S."/>
            <person name="Brown A.J."/>
            <person name="Brunke S."/>
            <person name="Costanzo M.C."/>
            <person name="Fitzpatrick D.A."/>
            <person name="de Groot P.W."/>
            <person name="Harris D."/>
            <person name="Hoyer L.L."/>
            <person name="Hube B."/>
            <person name="Klis F.M."/>
            <person name="Kodira C."/>
            <person name="Lennard N."/>
            <person name="Logue M.E."/>
            <person name="Martin R."/>
            <person name="Neiman A.M."/>
            <person name="Nikolaou E."/>
            <person name="Quail M.A."/>
            <person name="Quinn J."/>
            <person name="Santos M.C."/>
            <person name="Schmitzberger F.F."/>
            <person name="Sherlock G."/>
            <person name="Shah P."/>
            <person name="Silverstein K.A."/>
            <person name="Skrzypek M.S."/>
            <person name="Soll D."/>
            <person name="Staggs R."/>
            <person name="Stansfield I."/>
            <person name="Stumpf M.P."/>
            <person name="Sudbery P.E."/>
            <person name="Srikantha T."/>
            <person name="Zeng Q."/>
            <person name="Berman J."/>
            <person name="Berriman M."/>
            <person name="Heitman J."/>
            <person name="Gow N.A."/>
            <person name="Lorenz M.C."/>
            <person name="Birren B.W."/>
            <person name="Kellis M."/>
            <person name="Cuomo C.A."/>
        </authorList>
    </citation>
    <scope>NUCLEOTIDE SEQUENCE [LARGE SCALE GENOMIC DNA]</scope>
    <source>
        <strain evidence="5">ATCC 6260 / CBS 566 / DSM 6381 / JCM 1539 / NBRC 10279 / NRRL Y-324</strain>
    </source>
</reference>
<dbReference type="InterPro" id="IPR036609">
    <property type="entry name" value="LCCL_sf"/>
</dbReference>
<dbReference type="FunCoup" id="A5DI16">
    <property type="interactions" value="10"/>
</dbReference>
<feature type="transmembrane region" description="Helical" evidence="2">
    <location>
        <begin position="132"/>
        <end position="152"/>
    </location>
</feature>
<gene>
    <name evidence="4" type="ORF">PGUG_02917</name>
</gene>
<dbReference type="EMBL" id="CH408157">
    <property type="protein sequence ID" value="EDK38819.2"/>
    <property type="molecule type" value="Genomic_DNA"/>
</dbReference>
<dbReference type="AlphaFoldDB" id="A5DI16"/>
<dbReference type="KEGG" id="pgu:PGUG_02917"/>
<feature type="transmembrane region" description="Helical" evidence="2">
    <location>
        <begin position="546"/>
        <end position="568"/>
    </location>
</feature>
<keyword evidence="2" id="KW-0472">Membrane</keyword>
<dbReference type="OMA" id="HWDKTVL"/>
<evidence type="ECO:0000256" key="1">
    <source>
        <dbReference type="SAM" id="MobiDB-lite"/>
    </source>
</evidence>